<dbReference type="EMBL" id="JAUEPU010000027">
    <property type="protein sequence ID" value="KAK0492867.1"/>
    <property type="molecule type" value="Genomic_DNA"/>
</dbReference>
<gene>
    <name evidence="2" type="ORF">EDD18DRAFT_1357245</name>
</gene>
<feature type="region of interest" description="Disordered" evidence="1">
    <location>
        <begin position="84"/>
        <end position="103"/>
    </location>
</feature>
<reference evidence="2" key="1">
    <citation type="submission" date="2023-06" db="EMBL/GenBank/DDBJ databases">
        <authorList>
            <consortium name="Lawrence Berkeley National Laboratory"/>
            <person name="Ahrendt S."/>
            <person name="Sahu N."/>
            <person name="Indic B."/>
            <person name="Wong-Bajracharya J."/>
            <person name="Merenyi Z."/>
            <person name="Ke H.-M."/>
            <person name="Monk M."/>
            <person name="Kocsube S."/>
            <person name="Drula E."/>
            <person name="Lipzen A."/>
            <person name="Balint B."/>
            <person name="Henrissat B."/>
            <person name="Andreopoulos B."/>
            <person name="Martin F.M."/>
            <person name="Harder C.B."/>
            <person name="Rigling D."/>
            <person name="Ford K.L."/>
            <person name="Foster G.D."/>
            <person name="Pangilinan J."/>
            <person name="Papanicolaou A."/>
            <person name="Barry K."/>
            <person name="LaButti K."/>
            <person name="Viragh M."/>
            <person name="Koriabine M."/>
            <person name="Yan M."/>
            <person name="Riley R."/>
            <person name="Champramary S."/>
            <person name="Plett K.L."/>
            <person name="Tsai I.J."/>
            <person name="Slot J."/>
            <person name="Sipos G."/>
            <person name="Plett J."/>
            <person name="Nagy L.G."/>
            <person name="Grigoriev I.V."/>
        </authorList>
    </citation>
    <scope>NUCLEOTIDE SEQUENCE</scope>
    <source>
        <strain evidence="2">HWK02</strain>
    </source>
</reference>
<comment type="caution">
    <text evidence="2">The sequence shown here is derived from an EMBL/GenBank/DDBJ whole genome shotgun (WGS) entry which is preliminary data.</text>
</comment>
<evidence type="ECO:0000313" key="3">
    <source>
        <dbReference type="Proteomes" id="UP001175228"/>
    </source>
</evidence>
<proteinExistence type="predicted"/>
<evidence type="ECO:0000313" key="2">
    <source>
        <dbReference type="EMBL" id="KAK0492867.1"/>
    </source>
</evidence>
<keyword evidence="3" id="KW-1185">Reference proteome</keyword>
<dbReference type="Proteomes" id="UP001175228">
    <property type="component" value="Unassembled WGS sequence"/>
</dbReference>
<organism evidence="2 3">
    <name type="scientific">Armillaria luteobubalina</name>
    <dbReference type="NCBI Taxonomy" id="153913"/>
    <lineage>
        <taxon>Eukaryota</taxon>
        <taxon>Fungi</taxon>
        <taxon>Dikarya</taxon>
        <taxon>Basidiomycota</taxon>
        <taxon>Agaricomycotina</taxon>
        <taxon>Agaricomycetes</taxon>
        <taxon>Agaricomycetidae</taxon>
        <taxon>Agaricales</taxon>
        <taxon>Marasmiineae</taxon>
        <taxon>Physalacriaceae</taxon>
        <taxon>Armillaria</taxon>
    </lineage>
</organism>
<accession>A0AA39UKA1</accession>
<sequence>MPTSPESYLSSLDSTQIAELISALKQHGLIPAALPTTPGPILSAASNHHSHAPSTLSGSEATVSIADMGTSLARQMASHSRNLISPQHLGKPVEDSRQDPQASTDALLSKTGFGYNEEIYLTQNAIHYHILESGEFAALSDLWLETIWQQHVLYWLPNDRSDDGLIAHHKHVQHALRWLYDALDPDTCKEQLAYAAAHEAKVYPPGLPESRHTTVQAPITWHV</sequence>
<protein>
    <submittedName>
        <fullName evidence="2">Uncharacterized protein</fullName>
    </submittedName>
</protein>
<name>A0AA39UKA1_9AGAR</name>
<dbReference type="AlphaFoldDB" id="A0AA39UKA1"/>
<evidence type="ECO:0000256" key="1">
    <source>
        <dbReference type="SAM" id="MobiDB-lite"/>
    </source>
</evidence>